<keyword evidence="4" id="KW-1133">Transmembrane helix</keyword>
<reference evidence="7" key="1">
    <citation type="journal article" date="2013" name="Proc. Natl. Acad. Sci. U.S.A.">
        <title>Genome structure and metabolic features in the red seaweed Chondrus crispus shed light on evolution of the Archaeplastida.</title>
        <authorList>
            <person name="Collen J."/>
            <person name="Porcel B."/>
            <person name="Carre W."/>
            <person name="Ball S.G."/>
            <person name="Chaparro C."/>
            <person name="Tonon T."/>
            <person name="Barbeyron T."/>
            <person name="Michel G."/>
            <person name="Noel B."/>
            <person name="Valentin K."/>
            <person name="Elias M."/>
            <person name="Artiguenave F."/>
            <person name="Arun A."/>
            <person name="Aury J.M."/>
            <person name="Barbosa-Neto J.F."/>
            <person name="Bothwell J.H."/>
            <person name="Bouget F.Y."/>
            <person name="Brillet L."/>
            <person name="Cabello-Hurtado F."/>
            <person name="Capella-Gutierrez S."/>
            <person name="Charrier B."/>
            <person name="Cladiere L."/>
            <person name="Cock J.M."/>
            <person name="Coelho S.M."/>
            <person name="Colleoni C."/>
            <person name="Czjzek M."/>
            <person name="Da Silva C."/>
            <person name="Delage L."/>
            <person name="Denoeud F."/>
            <person name="Deschamps P."/>
            <person name="Dittami S.M."/>
            <person name="Gabaldon T."/>
            <person name="Gachon C.M."/>
            <person name="Groisillier A."/>
            <person name="Herve C."/>
            <person name="Jabbari K."/>
            <person name="Katinka M."/>
            <person name="Kloareg B."/>
            <person name="Kowalczyk N."/>
            <person name="Labadie K."/>
            <person name="Leblanc C."/>
            <person name="Lopez P.J."/>
            <person name="McLachlan D.H."/>
            <person name="Meslet-Cladiere L."/>
            <person name="Moustafa A."/>
            <person name="Nehr Z."/>
            <person name="Nyvall Collen P."/>
            <person name="Panaud O."/>
            <person name="Partensky F."/>
            <person name="Poulain J."/>
            <person name="Rensing S.A."/>
            <person name="Rousvoal S."/>
            <person name="Samson G."/>
            <person name="Symeonidi A."/>
            <person name="Weissenbach J."/>
            <person name="Zambounis A."/>
            <person name="Wincker P."/>
            <person name="Boyen C."/>
        </authorList>
    </citation>
    <scope>NUCLEOTIDE SEQUENCE [LARGE SCALE GENOMIC DNA]</scope>
    <source>
        <strain evidence="7">cv. Stackhouse</strain>
    </source>
</reference>
<evidence type="ECO:0000256" key="4">
    <source>
        <dbReference type="SAM" id="Phobius"/>
    </source>
</evidence>
<feature type="compositionally biased region" description="Basic and acidic residues" evidence="3">
    <location>
        <begin position="208"/>
        <end position="222"/>
    </location>
</feature>
<feature type="domain" description="RecQ mediated genome instability protein 1 OB-fold" evidence="5">
    <location>
        <begin position="57"/>
        <end position="115"/>
    </location>
</feature>
<dbReference type="AlphaFoldDB" id="R7QM74"/>
<comment type="similarity">
    <text evidence="1">Belongs to the RMI1 family.</text>
</comment>
<dbReference type="GO" id="GO:0031422">
    <property type="term" value="C:RecQ family helicase-topoisomerase III complex"/>
    <property type="evidence" value="ECO:0007669"/>
    <property type="project" value="TreeGrafter"/>
</dbReference>
<dbReference type="EMBL" id="HG001947">
    <property type="protein sequence ID" value="CDF38576.1"/>
    <property type="molecule type" value="Genomic_DNA"/>
</dbReference>
<dbReference type="PANTHER" id="PTHR14790:SF15">
    <property type="entry name" value="RECQ-MEDIATED GENOME INSTABILITY PROTEIN 1"/>
    <property type="match status" value="1"/>
</dbReference>
<feature type="compositionally biased region" description="Basic and acidic residues" evidence="3">
    <location>
        <begin position="325"/>
        <end position="336"/>
    </location>
</feature>
<gene>
    <name evidence="6" type="ORF">CHC_T00001160001</name>
</gene>
<dbReference type="PANTHER" id="PTHR14790">
    <property type="entry name" value="RECQ-MEDIATED GENOME INSTABILITY PROTEIN 1 RMI1"/>
    <property type="match status" value="1"/>
</dbReference>
<dbReference type="InterPro" id="IPR042470">
    <property type="entry name" value="RMI1_N_C_sf"/>
</dbReference>
<evidence type="ECO:0000256" key="3">
    <source>
        <dbReference type="SAM" id="MobiDB-lite"/>
    </source>
</evidence>
<dbReference type="OrthoDB" id="434939at2759"/>
<name>R7QM74_CHOCR</name>
<feature type="transmembrane region" description="Helical" evidence="4">
    <location>
        <begin position="476"/>
        <end position="496"/>
    </location>
</feature>
<evidence type="ECO:0000256" key="2">
    <source>
        <dbReference type="ARBA" id="ARBA00018987"/>
    </source>
</evidence>
<dbReference type="RefSeq" id="XP_005718481.1">
    <property type="nucleotide sequence ID" value="XM_005718424.1"/>
</dbReference>
<dbReference type="STRING" id="2769.R7QM74"/>
<keyword evidence="4" id="KW-0812">Transmembrane</keyword>
<dbReference type="Gramene" id="CDF38576">
    <property type="protein sequence ID" value="CDF38576"/>
    <property type="gene ID" value="CHC_T00001160001"/>
</dbReference>
<evidence type="ECO:0000259" key="5">
    <source>
        <dbReference type="Pfam" id="PF08585"/>
    </source>
</evidence>
<sequence length="506" mass="55258">MVAGPICRADICEITEGTLPWNVLEAHSVQLGTKVLVQVEDIINIASSDPRSKTSPTVLQVTITDGCTDFVAVELESLQRISLLTIPGTKIILHPTTLVRRGRVFLTSKDFTYLGPPPSNVWGSAYNEKISSALSSAGLPNPKTSTFDSISRDAAQSGVRLFPDLGGISDARILVDENDEEDDDFWAEAAELADITPSRINAGTRNKSLQERESGRSDRNDRQSGLTATVAEAPRADLTTSNVPSSGALADEVPTNNANSGPIVIDDSSEEGSLQMGIPAMPPMETEDHTAHGQSEYPPHFGNEFIESEPMDVDDLEEPPMPLSRLEDLGSDRMSNESRSVYRAFVTRPVSKRRTISCRGKTMVSVPFDDGTAIANLYLDEKTIKNLAMPGSSSEHSNRHTNRHNIDGLSSQGSQQLHKRPRGVTKFIEVSHEDVNAVVSLSAAPLNGFVREVHPITLELAYYILPIRLTLLRISIIRTNIFSTLYCFTALLLYCLKGDLSRCIRG</sequence>
<accession>R7QM74</accession>
<dbReference type="Gene3D" id="2.40.50.770">
    <property type="entry name" value="RecQ-mediated genome instability protein Rmi1, C-terminal domain"/>
    <property type="match status" value="1"/>
</dbReference>
<dbReference type="GO" id="GO:0016604">
    <property type="term" value="C:nuclear body"/>
    <property type="evidence" value="ECO:0007669"/>
    <property type="project" value="TreeGrafter"/>
</dbReference>
<feature type="region of interest" description="Disordered" evidence="3">
    <location>
        <begin position="388"/>
        <end position="416"/>
    </location>
</feature>
<keyword evidence="4" id="KW-0472">Membrane</keyword>
<organism evidence="6 7">
    <name type="scientific">Chondrus crispus</name>
    <name type="common">Carrageen Irish moss</name>
    <name type="synonym">Polymorpha crispa</name>
    <dbReference type="NCBI Taxonomy" id="2769"/>
    <lineage>
        <taxon>Eukaryota</taxon>
        <taxon>Rhodophyta</taxon>
        <taxon>Florideophyceae</taxon>
        <taxon>Rhodymeniophycidae</taxon>
        <taxon>Gigartinales</taxon>
        <taxon>Gigartinaceae</taxon>
        <taxon>Chondrus</taxon>
    </lineage>
</organism>
<dbReference type="GeneID" id="17326200"/>
<evidence type="ECO:0000256" key="1">
    <source>
        <dbReference type="ARBA" id="ARBA00006395"/>
    </source>
</evidence>
<evidence type="ECO:0000313" key="6">
    <source>
        <dbReference type="EMBL" id="CDF38576.1"/>
    </source>
</evidence>
<feature type="region of interest" description="Disordered" evidence="3">
    <location>
        <begin position="197"/>
        <end position="259"/>
    </location>
</feature>
<dbReference type="InterPro" id="IPR013894">
    <property type="entry name" value="RMI1_OB"/>
</dbReference>
<keyword evidence="7" id="KW-1185">Reference proteome</keyword>
<dbReference type="GO" id="GO:0000724">
    <property type="term" value="P:double-strand break repair via homologous recombination"/>
    <property type="evidence" value="ECO:0007669"/>
    <property type="project" value="TreeGrafter"/>
</dbReference>
<dbReference type="GO" id="GO:0000712">
    <property type="term" value="P:resolution of meiotic recombination intermediates"/>
    <property type="evidence" value="ECO:0007669"/>
    <property type="project" value="TreeGrafter"/>
</dbReference>
<proteinExistence type="inferred from homology"/>
<evidence type="ECO:0000313" key="7">
    <source>
        <dbReference type="Proteomes" id="UP000012073"/>
    </source>
</evidence>
<dbReference type="KEGG" id="ccp:CHC_T00001160001"/>
<dbReference type="Pfam" id="PF08585">
    <property type="entry name" value="RMI1_N_C"/>
    <property type="match status" value="1"/>
</dbReference>
<dbReference type="Proteomes" id="UP000012073">
    <property type="component" value="Unassembled WGS sequence"/>
</dbReference>
<feature type="region of interest" description="Disordered" evidence="3">
    <location>
        <begin position="316"/>
        <end position="336"/>
    </location>
</feature>
<protein>
    <recommendedName>
        <fullName evidence="2">RecQ-mediated genome instability protein 1</fullName>
    </recommendedName>
</protein>
<feature type="compositionally biased region" description="Polar residues" evidence="3">
    <location>
        <begin position="198"/>
        <end position="207"/>
    </location>
</feature>